<dbReference type="InterPro" id="IPR036719">
    <property type="entry name" value="Neuro-gated_channel_TM_sf"/>
</dbReference>
<dbReference type="RefSeq" id="XP_014243858.1">
    <property type="nucleotide sequence ID" value="XM_014388372.2"/>
</dbReference>
<dbReference type="OrthoDB" id="3176171at2759"/>
<comment type="subcellular location">
    <subcellularLocation>
        <location evidence="2">Cell membrane</location>
    </subcellularLocation>
    <subcellularLocation>
        <location evidence="1">Membrane</location>
        <topology evidence="1">Multi-pass membrane protein</topology>
    </subcellularLocation>
</comment>
<reference evidence="14" key="1">
    <citation type="submission" date="2022-01" db="UniProtKB">
        <authorList>
            <consortium name="EnsemblMetazoa"/>
        </authorList>
    </citation>
    <scope>IDENTIFICATION</scope>
</reference>
<dbReference type="InterPro" id="IPR038050">
    <property type="entry name" value="Neuro_actylchol_rec"/>
</dbReference>
<evidence type="ECO:0000256" key="7">
    <source>
        <dbReference type="ARBA" id="ARBA00022989"/>
    </source>
</evidence>
<dbReference type="GO" id="GO:0004888">
    <property type="term" value="F:transmembrane signaling receptor activity"/>
    <property type="evidence" value="ECO:0007669"/>
    <property type="project" value="InterPro"/>
</dbReference>
<dbReference type="GO" id="GO:0099095">
    <property type="term" value="F:ligand-gated monoatomic anion channel activity"/>
    <property type="evidence" value="ECO:0007669"/>
    <property type="project" value="UniProtKB-ARBA"/>
</dbReference>
<feature type="transmembrane region" description="Helical" evidence="11">
    <location>
        <begin position="279"/>
        <end position="296"/>
    </location>
</feature>
<dbReference type="PANTHER" id="PTHR18945">
    <property type="entry name" value="NEUROTRANSMITTER GATED ION CHANNEL"/>
    <property type="match status" value="1"/>
</dbReference>
<dbReference type="InterPro" id="IPR006029">
    <property type="entry name" value="Neurotrans-gated_channel_TM"/>
</dbReference>
<evidence type="ECO:0000256" key="10">
    <source>
        <dbReference type="ARBA" id="ARBA00023303"/>
    </source>
</evidence>
<feature type="transmembrane region" description="Helical" evidence="11">
    <location>
        <begin position="441"/>
        <end position="460"/>
    </location>
</feature>
<feature type="domain" description="Neurotransmitter-gated ion-channel ligand-binding" evidence="12">
    <location>
        <begin position="31"/>
        <end position="246"/>
    </location>
</feature>
<keyword evidence="15" id="KW-1185">Reference proteome</keyword>
<dbReference type="Proteomes" id="UP000494040">
    <property type="component" value="Unassembled WGS sequence"/>
</dbReference>
<dbReference type="GeneID" id="106663499"/>
<dbReference type="Gene3D" id="1.20.58.390">
    <property type="entry name" value="Neurotransmitter-gated ion-channel transmembrane domain"/>
    <property type="match status" value="1"/>
</dbReference>
<name>A0A8I6RKM5_CIMLE</name>
<feature type="signal peptide" evidence="11">
    <location>
        <begin position="1"/>
        <end position="18"/>
    </location>
</feature>
<evidence type="ECO:0000256" key="2">
    <source>
        <dbReference type="ARBA" id="ARBA00004236"/>
    </source>
</evidence>
<keyword evidence="3 11" id="KW-0813">Transport</keyword>
<evidence type="ECO:0000259" key="12">
    <source>
        <dbReference type="Pfam" id="PF02931"/>
    </source>
</evidence>
<dbReference type="AlphaFoldDB" id="A0A8I6RKM5"/>
<keyword evidence="10 11" id="KW-0407">Ion channel</keyword>
<comment type="similarity">
    <text evidence="11">Belongs to the ligand-gated ion channel (TC 1.A.9) family.</text>
</comment>
<dbReference type="CDD" id="cd19049">
    <property type="entry name" value="LGIC_TM_anion"/>
    <property type="match status" value="1"/>
</dbReference>
<dbReference type="InterPro" id="IPR006202">
    <property type="entry name" value="Neur_chan_lig-bd"/>
</dbReference>
<dbReference type="GO" id="GO:0005886">
    <property type="term" value="C:plasma membrane"/>
    <property type="evidence" value="ECO:0007669"/>
    <property type="project" value="UniProtKB-SubCell"/>
</dbReference>
<dbReference type="SUPFAM" id="SSF90112">
    <property type="entry name" value="Neurotransmitter-gated ion-channel transmembrane pore"/>
    <property type="match status" value="1"/>
</dbReference>
<dbReference type="PRINTS" id="PR00252">
    <property type="entry name" value="NRIONCHANNEL"/>
</dbReference>
<dbReference type="EnsemblMetazoa" id="XM_014388372.2">
    <property type="protein sequence ID" value="XP_014243858.1"/>
    <property type="gene ID" value="LOC106663499"/>
</dbReference>
<protein>
    <submittedName>
        <fullName evidence="14">Uncharacterized protein</fullName>
    </submittedName>
</protein>
<dbReference type="GO" id="GO:0005230">
    <property type="term" value="F:extracellular ligand-gated monoatomic ion channel activity"/>
    <property type="evidence" value="ECO:0007669"/>
    <property type="project" value="InterPro"/>
</dbReference>
<evidence type="ECO:0000259" key="13">
    <source>
        <dbReference type="Pfam" id="PF02932"/>
    </source>
</evidence>
<evidence type="ECO:0000256" key="6">
    <source>
        <dbReference type="ARBA" id="ARBA00022729"/>
    </source>
</evidence>
<accession>A0A8I6RKM5</accession>
<keyword evidence="5 11" id="KW-0812">Transmembrane</keyword>
<feature type="transmembrane region" description="Helical" evidence="11">
    <location>
        <begin position="254"/>
        <end position="272"/>
    </location>
</feature>
<feature type="domain" description="Neurotransmitter-gated ion-channel transmembrane" evidence="13">
    <location>
        <begin position="255"/>
        <end position="383"/>
    </location>
</feature>
<evidence type="ECO:0000313" key="14">
    <source>
        <dbReference type="EnsemblMetazoa" id="XP_014243858.1"/>
    </source>
</evidence>
<dbReference type="Pfam" id="PF02931">
    <property type="entry name" value="Neur_chan_LBD"/>
    <property type="match status" value="1"/>
</dbReference>
<dbReference type="PROSITE" id="PS00236">
    <property type="entry name" value="NEUROTR_ION_CHANNEL"/>
    <property type="match status" value="1"/>
</dbReference>
<dbReference type="InterPro" id="IPR006201">
    <property type="entry name" value="Neur_channel"/>
</dbReference>
<dbReference type="Pfam" id="PF02932">
    <property type="entry name" value="Neur_chan_memb"/>
    <property type="match status" value="1"/>
</dbReference>
<keyword evidence="9 11" id="KW-0472">Membrane</keyword>
<dbReference type="KEGG" id="clec:106663499"/>
<dbReference type="Gene3D" id="2.70.170.10">
    <property type="entry name" value="Neurotransmitter-gated ion-channel ligand-binding domain"/>
    <property type="match status" value="1"/>
</dbReference>
<evidence type="ECO:0000256" key="11">
    <source>
        <dbReference type="RuleBase" id="RU000687"/>
    </source>
</evidence>
<evidence type="ECO:0000313" key="15">
    <source>
        <dbReference type="Proteomes" id="UP000494040"/>
    </source>
</evidence>
<evidence type="ECO:0000256" key="5">
    <source>
        <dbReference type="ARBA" id="ARBA00022692"/>
    </source>
</evidence>
<dbReference type="GO" id="GO:0005254">
    <property type="term" value="F:chloride channel activity"/>
    <property type="evidence" value="ECO:0007669"/>
    <property type="project" value="UniProtKB-ARBA"/>
</dbReference>
<keyword evidence="4" id="KW-1003">Cell membrane</keyword>
<dbReference type="InterPro" id="IPR036734">
    <property type="entry name" value="Neur_chan_lig-bd_sf"/>
</dbReference>
<evidence type="ECO:0000256" key="1">
    <source>
        <dbReference type="ARBA" id="ARBA00004141"/>
    </source>
</evidence>
<dbReference type="PRINTS" id="PR00253">
    <property type="entry name" value="GABAARECEPTR"/>
</dbReference>
<keyword evidence="8 11" id="KW-0406">Ion transport</keyword>
<dbReference type="InterPro" id="IPR006028">
    <property type="entry name" value="GABAA/Glycine_rcpt"/>
</dbReference>
<evidence type="ECO:0000256" key="3">
    <source>
        <dbReference type="ARBA" id="ARBA00022448"/>
    </source>
</evidence>
<feature type="chain" id="PRO_5035340932" evidence="11">
    <location>
        <begin position="19"/>
        <end position="463"/>
    </location>
</feature>
<dbReference type="InterPro" id="IPR018000">
    <property type="entry name" value="Neurotransmitter_ion_chnl_CS"/>
</dbReference>
<evidence type="ECO:0000256" key="8">
    <source>
        <dbReference type="ARBA" id="ARBA00023065"/>
    </source>
</evidence>
<dbReference type="OMA" id="SCTAFIF"/>
<dbReference type="SUPFAM" id="SSF63712">
    <property type="entry name" value="Nicotinic receptor ligand binding domain-like"/>
    <property type="match status" value="1"/>
</dbReference>
<evidence type="ECO:0000256" key="4">
    <source>
        <dbReference type="ARBA" id="ARBA00022475"/>
    </source>
</evidence>
<sequence>MLSVYILLTSIIFQTTNCLTCSSLKKNATESELFSYLTNDCRYNKNERPPSSSSSKLFDVKIKIYVYHLKASSKRELDIEIQMLLEMSWLDTRLNYSNLETGIMNLMGEKFLLDTIWVPHIYLTNEKDSAVMGFLRKDDLISISPSGFVVFTTRLRTSLTCQLQLEKFPFDQQSCQLIMDSWRYNSSEVRLIWDDKSPTVLHNSEISLAEFYLLDMYTNTSYNLYERDKQTYNYSSLILTFKLAREYGFYLMDYYVPSCLLVILSWVTFWLSPDAIPPRVFLGTSTMLTFLLLSWTGEAVPKVSQFKVNDIWELSCTAFIFMSLTEFAFVNTIDRREKENIRLKKRSGKYILKYSVSPSPKMPAPRMQRRASSCPSSPEIRRQFSQKYNSSLKVIEELKATDFHFKLREELKKVKEEQDAGIEYTMTPQQIATWIDKKSQFMFPVMFIIFNIFYWGIILIPPF</sequence>
<organism evidence="14 15">
    <name type="scientific">Cimex lectularius</name>
    <name type="common">Bed bug</name>
    <name type="synonym">Acanthia lectularia</name>
    <dbReference type="NCBI Taxonomy" id="79782"/>
    <lineage>
        <taxon>Eukaryota</taxon>
        <taxon>Metazoa</taxon>
        <taxon>Ecdysozoa</taxon>
        <taxon>Arthropoda</taxon>
        <taxon>Hexapoda</taxon>
        <taxon>Insecta</taxon>
        <taxon>Pterygota</taxon>
        <taxon>Neoptera</taxon>
        <taxon>Paraneoptera</taxon>
        <taxon>Hemiptera</taxon>
        <taxon>Heteroptera</taxon>
        <taxon>Panheteroptera</taxon>
        <taxon>Cimicomorpha</taxon>
        <taxon>Cimicidae</taxon>
        <taxon>Cimex</taxon>
    </lineage>
</organism>
<dbReference type="CDD" id="cd18987">
    <property type="entry name" value="LGIC_ECD_anion"/>
    <property type="match status" value="1"/>
</dbReference>
<evidence type="ECO:0000256" key="9">
    <source>
        <dbReference type="ARBA" id="ARBA00023136"/>
    </source>
</evidence>
<keyword evidence="7 11" id="KW-1133">Transmembrane helix</keyword>
<proteinExistence type="inferred from homology"/>
<feature type="transmembrane region" description="Helical" evidence="11">
    <location>
        <begin position="311"/>
        <end position="333"/>
    </location>
</feature>
<keyword evidence="6 11" id="KW-0732">Signal</keyword>